<sequence length="463" mass="52288">MLPLVAAELYLRSTRRVDVSDLARDPVFETSGQSSLFVQSDDSSRWMIPESRWNFFRPASFAAAKAANVRRIFVLGGSTVQGRPYETETAFAKWMELRLQAQDPSHVYEVVNCGGVSYASYRVAIILDEILAHSPDAIVLYTGHNEFLEERSYNTIAWQRSPLQRLAQSSYLVQSLRRRLQPPASPRQNLSPALQTRLDYVDGMERYVRDDQWRRGVVEHFRVTLERMIGMCAAAEVPLLLCVPTSDVVKTPPFKVLPAELDDASLAEFRRHLSVAQDPSIAFDQRIAACDACLKVDAEHAGAHYLAGRLHWENGRANQARFHLYAARDHDVCPLRASTPIIETLLQLAQRHRLKPIRCDQLFDQTDSQLRPLPDGIEDPQRFADHIHPTIAGHQEIASAVSDSVMVLFQIRASEAGEEAYRRSAAEHLDSLDETYYARGKQRLEGLKNWAAGRAGKLSLDQE</sequence>
<keyword evidence="2" id="KW-1185">Reference proteome</keyword>
<organism evidence="1 2">
    <name type="scientific">Stieleria maiorica</name>
    <dbReference type="NCBI Taxonomy" id="2795974"/>
    <lineage>
        <taxon>Bacteria</taxon>
        <taxon>Pseudomonadati</taxon>
        <taxon>Planctomycetota</taxon>
        <taxon>Planctomycetia</taxon>
        <taxon>Pirellulales</taxon>
        <taxon>Pirellulaceae</taxon>
        <taxon>Stieleria</taxon>
    </lineage>
</organism>
<dbReference type="Proteomes" id="UP000321353">
    <property type="component" value="Chromosome"/>
</dbReference>
<dbReference type="KEGG" id="smam:Mal15_47380"/>
<accession>A0A5B9MKZ1</accession>
<dbReference type="SUPFAM" id="SSF52266">
    <property type="entry name" value="SGNH hydrolase"/>
    <property type="match status" value="1"/>
</dbReference>
<dbReference type="GO" id="GO:0016788">
    <property type="term" value="F:hydrolase activity, acting on ester bonds"/>
    <property type="evidence" value="ECO:0007669"/>
    <property type="project" value="UniProtKB-ARBA"/>
</dbReference>
<reference evidence="1 2" key="1">
    <citation type="submission" date="2019-02" db="EMBL/GenBank/DDBJ databases">
        <title>Planctomycetal bacteria perform biofilm scaping via a novel small molecule.</title>
        <authorList>
            <person name="Jeske O."/>
            <person name="Boedeker C."/>
            <person name="Wiegand S."/>
            <person name="Breitling P."/>
            <person name="Kallscheuer N."/>
            <person name="Jogler M."/>
            <person name="Rohde M."/>
            <person name="Petersen J."/>
            <person name="Medema M.H."/>
            <person name="Surup F."/>
            <person name="Jogler C."/>
        </authorList>
    </citation>
    <scope>NUCLEOTIDE SEQUENCE [LARGE SCALE GENOMIC DNA]</scope>
    <source>
        <strain evidence="1 2">Mal15</strain>
    </source>
</reference>
<name>A0A5B9MKZ1_9BACT</name>
<evidence type="ECO:0000313" key="1">
    <source>
        <dbReference type="EMBL" id="QEG00667.1"/>
    </source>
</evidence>
<evidence type="ECO:0008006" key="3">
    <source>
        <dbReference type="Google" id="ProtNLM"/>
    </source>
</evidence>
<protein>
    <recommendedName>
        <fullName evidence="3">GDSL-like Lipase/Acylhydrolase</fullName>
    </recommendedName>
</protein>
<gene>
    <name evidence="1" type="ORF">Mal15_47380</name>
</gene>
<dbReference type="AlphaFoldDB" id="A0A5B9MKZ1"/>
<dbReference type="Gene3D" id="3.40.50.1110">
    <property type="entry name" value="SGNH hydrolase"/>
    <property type="match status" value="1"/>
</dbReference>
<proteinExistence type="predicted"/>
<evidence type="ECO:0000313" key="2">
    <source>
        <dbReference type="Proteomes" id="UP000321353"/>
    </source>
</evidence>
<dbReference type="InterPro" id="IPR036514">
    <property type="entry name" value="SGNH_hydro_sf"/>
</dbReference>
<dbReference type="InterPro" id="IPR011990">
    <property type="entry name" value="TPR-like_helical_dom_sf"/>
</dbReference>
<dbReference type="EMBL" id="CP036264">
    <property type="protein sequence ID" value="QEG00667.1"/>
    <property type="molecule type" value="Genomic_DNA"/>
</dbReference>
<dbReference type="SUPFAM" id="SSF48452">
    <property type="entry name" value="TPR-like"/>
    <property type="match status" value="1"/>
</dbReference>